<comment type="similarity">
    <text evidence="1">Belongs to the ribosome association toxin RatA family.</text>
</comment>
<sequence>MAASPRTEELVAARASSGDVPINVQGVERTASLALGTIAALGGLRRGGVGGLLRLAAGAALIHRGVTGRCALKRALEGGSRPYAAQVREEQGWSSAKVATRSVTIARPRAELYALWRDFSNLPRFMEHLEDIEVIDDTRSRWTVSGPEGHIVSWTAEITEDVENERIAWRSDDAAEIRTSGWVAFRDAPNGRGTEVQSVIAYEPPGGTFGHLLAKLFRTDPETLARDDLRRFKQLVETGEIATSEMRSEEAAPRPAGHDRALVASGDAVAEADRKEGP</sequence>
<protein>
    <submittedName>
        <fullName evidence="5">SRPBCC family protein</fullName>
    </submittedName>
</protein>
<dbReference type="InterPro" id="IPR005031">
    <property type="entry name" value="COQ10_START"/>
</dbReference>
<dbReference type="CDD" id="cd07817">
    <property type="entry name" value="SRPBCC_8"/>
    <property type="match status" value="1"/>
</dbReference>
<dbReference type="PANTHER" id="PTHR33824:SF7">
    <property type="entry name" value="POLYKETIDE CYCLASE_DEHYDRASE AND LIPID TRANSPORT SUPERFAMILY PROTEIN"/>
    <property type="match status" value="1"/>
</dbReference>
<dbReference type="EMBL" id="JBHSGG010000026">
    <property type="protein sequence ID" value="MFC4728429.1"/>
    <property type="molecule type" value="Genomic_DNA"/>
</dbReference>
<reference evidence="6" key="1">
    <citation type="journal article" date="2019" name="Int. J. Syst. Evol. Microbiol.">
        <title>The Global Catalogue of Microorganisms (GCM) 10K type strain sequencing project: providing services to taxonomists for standard genome sequencing and annotation.</title>
        <authorList>
            <consortium name="The Broad Institute Genomics Platform"/>
            <consortium name="The Broad Institute Genome Sequencing Center for Infectious Disease"/>
            <person name="Wu L."/>
            <person name="Ma J."/>
        </authorList>
    </citation>
    <scope>NUCLEOTIDE SEQUENCE [LARGE SCALE GENOMIC DNA]</scope>
    <source>
        <strain evidence="6">CGMCC 1.13574</strain>
    </source>
</reference>
<dbReference type="InterPro" id="IPR023393">
    <property type="entry name" value="START-like_dom_sf"/>
</dbReference>
<evidence type="ECO:0000313" key="5">
    <source>
        <dbReference type="EMBL" id="MFC4728429.1"/>
    </source>
</evidence>
<dbReference type="Gene3D" id="3.30.530.20">
    <property type="match status" value="1"/>
</dbReference>
<accession>A0ABV9NLF9</accession>
<name>A0ABV9NLF9_9GAMM</name>
<keyword evidence="2" id="KW-1277">Toxin-antitoxin system</keyword>
<feature type="compositionally biased region" description="Basic and acidic residues" evidence="3">
    <location>
        <begin position="246"/>
        <end position="261"/>
    </location>
</feature>
<dbReference type="Pfam" id="PF03364">
    <property type="entry name" value="Polyketide_cyc"/>
    <property type="match status" value="1"/>
</dbReference>
<keyword evidence="6" id="KW-1185">Reference proteome</keyword>
<dbReference type="Proteomes" id="UP001595892">
    <property type="component" value="Unassembled WGS sequence"/>
</dbReference>
<evidence type="ECO:0000256" key="1">
    <source>
        <dbReference type="ARBA" id="ARBA00008918"/>
    </source>
</evidence>
<dbReference type="PANTHER" id="PTHR33824">
    <property type="entry name" value="POLYKETIDE CYCLASE/DEHYDRASE AND LIPID TRANSPORT SUPERFAMILY PROTEIN"/>
    <property type="match status" value="1"/>
</dbReference>
<evidence type="ECO:0000313" key="6">
    <source>
        <dbReference type="Proteomes" id="UP001595892"/>
    </source>
</evidence>
<feature type="region of interest" description="Disordered" evidence="3">
    <location>
        <begin position="241"/>
        <end position="278"/>
    </location>
</feature>
<comment type="caution">
    <text evidence="5">The sequence shown here is derived from an EMBL/GenBank/DDBJ whole genome shotgun (WGS) entry which is preliminary data.</text>
</comment>
<evidence type="ECO:0000256" key="2">
    <source>
        <dbReference type="ARBA" id="ARBA00022649"/>
    </source>
</evidence>
<dbReference type="RefSeq" id="WP_377004460.1">
    <property type="nucleotide sequence ID" value="NZ_JBHSGG010000026.1"/>
</dbReference>
<feature type="domain" description="Coenzyme Q-binding protein COQ10 START" evidence="4">
    <location>
        <begin position="105"/>
        <end position="225"/>
    </location>
</feature>
<dbReference type="SUPFAM" id="SSF55961">
    <property type="entry name" value="Bet v1-like"/>
    <property type="match status" value="1"/>
</dbReference>
<proteinExistence type="inferred from homology"/>
<dbReference type="InterPro" id="IPR047137">
    <property type="entry name" value="ORF3"/>
</dbReference>
<evidence type="ECO:0000259" key="4">
    <source>
        <dbReference type="Pfam" id="PF03364"/>
    </source>
</evidence>
<evidence type="ECO:0000256" key="3">
    <source>
        <dbReference type="SAM" id="MobiDB-lite"/>
    </source>
</evidence>
<organism evidence="5 6">
    <name type="scientific">Coralloluteibacterium thermophilum</name>
    <dbReference type="NCBI Taxonomy" id="2707049"/>
    <lineage>
        <taxon>Bacteria</taxon>
        <taxon>Pseudomonadati</taxon>
        <taxon>Pseudomonadota</taxon>
        <taxon>Gammaproteobacteria</taxon>
        <taxon>Lysobacterales</taxon>
        <taxon>Lysobacteraceae</taxon>
        <taxon>Coralloluteibacterium</taxon>
    </lineage>
</organism>
<gene>
    <name evidence="5" type="ORF">ACFO3Q_09615</name>
</gene>